<sequence length="203" mass="22055">MRRLITTFVATAITTTLLSACGWHLRGSTSIPLEINSVYVSAQDSHGALITDLKRALASNDVSATPSADDAQYRIYISREKQQRRTVSVGNAALAAEYELSLEVDYRIEDAAGTLTVPATTASNVRSYSFDSNAVVAKAEEERLIQQEMRNSIVQQILTRLRFASQAQASGTATVPQPDPDAVREAQQPIEPLTDENNGQTSP</sequence>
<dbReference type="AlphaFoldDB" id="A0A9E5JUA7"/>
<keyword evidence="9" id="KW-1185">Reference proteome</keyword>
<dbReference type="InterPro" id="IPR007485">
    <property type="entry name" value="LPS_assembly_LptE"/>
</dbReference>
<dbReference type="Proteomes" id="UP000787472">
    <property type="component" value="Unassembled WGS sequence"/>
</dbReference>
<dbReference type="GO" id="GO:0009279">
    <property type="term" value="C:cell outer membrane"/>
    <property type="evidence" value="ECO:0007669"/>
    <property type="project" value="UniProtKB-SubCell"/>
</dbReference>
<keyword evidence="2 6" id="KW-0472">Membrane</keyword>
<comment type="caution">
    <text evidence="8">The sequence shown here is derived from an EMBL/GenBank/DDBJ whole genome shotgun (WGS) entry which is preliminary data.</text>
</comment>
<keyword evidence="1 6" id="KW-0732">Signal</keyword>
<dbReference type="EMBL" id="JAAONZ010000003">
    <property type="protein sequence ID" value="NHO65020.1"/>
    <property type="molecule type" value="Genomic_DNA"/>
</dbReference>
<dbReference type="Gene3D" id="3.30.160.150">
    <property type="entry name" value="Lipoprotein like domain"/>
    <property type="match status" value="1"/>
</dbReference>
<comment type="subunit">
    <text evidence="6">Component of the lipopolysaccharide transport and assembly complex. Interacts with LptD.</text>
</comment>
<evidence type="ECO:0000256" key="1">
    <source>
        <dbReference type="ARBA" id="ARBA00022729"/>
    </source>
</evidence>
<dbReference type="RefSeq" id="WP_167182977.1">
    <property type="nucleotide sequence ID" value="NZ_JAAONZ010000003.1"/>
</dbReference>
<dbReference type="GO" id="GO:0015920">
    <property type="term" value="P:lipopolysaccharide transport"/>
    <property type="evidence" value="ECO:0007669"/>
    <property type="project" value="TreeGrafter"/>
</dbReference>
<feature type="region of interest" description="Disordered" evidence="7">
    <location>
        <begin position="168"/>
        <end position="203"/>
    </location>
</feature>
<reference evidence="8" key="1">
    <citation type="submission" date="2020-03" db="EMBL/GenBank/DDBJ databases">
        <authorList>
            <person name="Guo F."/>
        </authorList>
    </citation>
    <scope>NUCLEOTIDE SEQUENCE</scope>
    <source>
        <strain evidence="8">JCM 30134</strain>
    </source>
</reference>
<gene>
    <name evidence="6" type="primary">lptE</name>
    <name evidence="8" type="ORF">G8770_05635</name>
</gene>
<comment type="similarity">
    <text evidence="6">Belongs to the LptE lipoprotein family.</text>
</comment>
<keyword evidence="4 6" id="KW-0998">Cell outer membrane</keyword>
<evidence type="ECO:0000256" key="6">
    <source>
        <dbReference type="HAMAP-Rule" id="MF_01186"/>
    </source>
</evidence>
<dbReference type="PANTHER" id="PTHR38098">
    <property type="entry name" value="LPS-ASSEMBLY LIPOPROTEIN LPTE"/>
    <property type="match status" value="1"/>
</dbReference>
<organism evidence="8 9">
    <name type="scientific">Pseudomaricurvus hydrocarbonicus</name>
    <dbReference type="NCBI Taxonomy" id="1470433"/>
    <lineage>
        <taxon>Bacteria</taxon>
        <taxon>Pseudomonadati</taxon>
        <taxon>Pseudomonadota</taxon>
        <taxon>Gammaproteobacteria</taxon>
        <taxon>Cellvibrionales</taxon>
        <taxon>Cellvibrionaceae</taxon>
        <taxon>Pseudomaricurvus</taxon>
    </lineage>
</organism>
<evidence type="ECO:0000256" key="5">
    <source>
        <dbReference type="ARBA" id="ARBA00023288"/>
    </source>
</evidence>
<evidence type="ECO:0000256" key="4">
    <source>
        <dbReference type="ARBA" id="ARBA00023237"/>
    </source>
</evidence>
<dbReference type="GO" id="GO:0001530">
    <property type="term" value="F:lipopolysaccharide binding"/>
    <property type="evidence" value="ECO:0007669"/>
    <property type="project" value="TreeGrafter"/>
</dbReference>
<comment type="subcellular location">
    <subcellularLocation>
        <location evidence="6">Cell outer membrane</location>
        <topology evidence="6">Lipid-anchor</topology>
    </subcellularLocation>
</comment>
<evidence type="ECO:0000256" key="3">
    <source>
        <dbReference type="ARBA" id="ARBA00023139"/>
    </source>
</evidence>
<evidence type="ECO:0000313" key="9">
    <source>
        <dbReference type="Proteomes" id="UP000787472"/>
    </source>
</evidence>
<proteinExistence type="inferred from homology"/>
<dbReference type="HAMAP" id="MF_01186">
    <property type="entry name" value="LPS_assembly_LptE"/>
    <property type="match status" value="1"/>
</dbReference>
<dbReference type="GO" id="GO:0043165">
    <property type="term" value="P:Gram-negative-bacterium-type cell outer membrane assembly"/>
    <property type="evidence" value="ECO:0007669"/>
    <property type="project" value="UniProtKB-UniRule"/>
</dbReference>
<protein>
    <recommendedName>
        <fullName evidence="6">LPS-assembly lipoprotein LptE</fullName>
    </recommendedName>
</protein>
<accession>A0A9E5JUA7</accession>
<keyword evidence="5 6" id="KW-0449">Lipoprotein</keyword>
<comment type="function">
    <text evidence="6">Together with LptD, is involved in the assembly of lipopolysaccharide (LPS) at the surface of the outer membrane. Required for the proper assembly of LptD. Binds LPS and may serve as the LPS recognition site at the outer membrane.</text>
</comment>
<evidence type="ECO:0000256" key="2">
    <source>
        <dbReference type="ARBA" id="ARBA00023136"/>
    </source>
</evidence>
<evidence type="ECO:0000256" key="7">
    <source>
        <dbReference type="SAM" id="MobiDB-lite"/>
    </source>
</evidence>
<name>A0A9E5JUA7_9GAMM</name>
<dbReference type="PROSITE" id="PS51257">
    <property type="entry name" value="PROKAR_LIPOPROTEIN"/>
    <property type="match status" value="1"/>
</dbReference>
<evidence type="ECO:0000313" key="8">
    <source>
        <dbReference type="EMBL" id="NHO65020.1"/>
    </source>
</evidence>
<keyword evidence="3 6" id="KW-0564">Palmitate</keyword>
<dbReference type="PANTHER" id="PTHR38098:SF1">
    <property type="entry name" value="LPS-ASSEMBLY LIPOPROTEIN LPTE"/>
    <property type="match status" value="1"/>
</dbReference>
<dbReference type="GO" id="GO:1990351">
    <property type="term" value="C:transporter complex"/>
    <property type="evidence" value="ECO:0007669"/>
    <property type="project" value="TreeGrafter"/>
</dbReference>
<dbReference type="Pfam" id="PF04390">
    <property type="entry name" value="LptE"/>
    <property type="match status" value="1"/>
</dbReference>